<accession>X1M1Y0</accession>
<comment type="caution">
    <text evidence="1">The sequence shown here is derived from an EMBL/GenBank/DDBJ whole genome shotgun (WGS) entry which is preliminary data.</text>
</comment>
<dbReference type="EMBL" id="BARV01018959">
    <property type="protein sequence ID" value="GAI25587.1"/>
    <property type="molecule type" value="Genomic_DNA"/>
</dbReference>
<protein>
    <submittedName>
        <fullName evidence="1">Uncharacterized protein</fullName>
    </submittedName>
</protein>
<proteinExistence type="predicted"/>
<gene>
    <name evidence="1" type="ORF">S06H3_31959</name>
</gene>
<name>X1M1Y0_9ZZZZ</name>
<dbReference type="AlphaFoldDB" id="X1M1Y0"/>
<sequence>MPSGCIDCPKCGRYQCFEIASGRCLYMDCRYSPEPTKKQDPEERMKVIEEILERQNLLMKIRYCVVYTFMKESFRPRLNLGVVVWFDGTARGKFIQDQKTLKRTERTLLGRDRAENLKRDFGHINATDPDVIIPSLDDGDLRFTWPSAEQIYPKTMTIEEILEELFQKHVQKRS</sequence>
<reference evidence="1" key="1">
    <citation type="journal article" date="2014" name="Front. Microbiol.">
        <title>High frequency of phylogenetically diverse reductive dehalogenase-homologous genes in deep subseafloor sedimentary metagenomes.</title>
        <authorList>
            <person name="Kawai M."/>
            <person name="Futagami T."/>
            <person name="Toyoda A."/>
            <person name="Takaki Y."/>
            <person name="Nishi S."/>
            <person name="Hori S."/>
            <person name="Arai W."/>
            <person name="Tsubouchi T."/>
            <person name="Morono Y."/>
            <person name="Uchiyama I."/>
            <person name="Ito T."/>
            <person name="Fujiyama A."/>
            <person name="Inagaki F."/>
            <person name="Takami H."/>
        </authorList>
    </citation>
    <scope>NUCLEOTIDE SEQUENCE</scope>
    <source>
        <strain evidence="1">Expedition CK06-06</strain>
    </source>
</reference>
<evidence type="ECO:0000313" key="1">
    <source>
        <dbReference type="EMBL" id="GAI25587.1"/>
    </source>
</evidence>
<organism evidence="1">
    <name type="scientific">marine sediment metagenome</name>
    <dbReference type="NCBI Taxonomy" id="412755"/>
    <lineage>
        <taxon>unclassified sequences</taxon>
        <taxon>metagenomes</taxon>
        <taxon>ecological metagenomes</taxon>
    </lineage>
</organism>